<name>A0A1X7A364_9RHOB</name>
<sequence>MTFTRREFTAGLAGSALLPTVVSAQTAVKEIDLLKATINSSPEGAFAALTAIRKRGKPDLAAGLIMAMRFAQLPQNYFVETLNEITGAKPGDNWFDWMLWQEANPQIIPHQASLIEFKRDIYLRIDPNFDVFLKPRHLQRDRMKIRLEEITWGGVRKDGIPSLDNPKLIVAKQADYMRKDDLIFGVSINGDTRAYPLRIMGWHEMFNEVIGGVPVALAYCTLCGSGILFETKVKGRAKPLIFGSSGFLYRSNKLMFDRATHSLWNQFTGKPVSGKLVNKGIELQQRPVVITTWADWRQINPQTRVLSVNTGYNRNYGSGVVYQDYFSSPDLMFPTNVDQRQHRQKDYVFGIREFGGAKAWPLKAFRKNKVINDGMLGRSLVLIGDDKTRTVRAYERKGITFSGNTKTVKSADGTQWQITEDALVAPDGRQLPRVAGHIAYWFAWNGYLGAQSEIYKG</sequence>
<accession>A0A1X7A364</accession>
<evidence type="ECO:0000313" key="2">
    <source>
        <dbReference type="Proteomes" id="UP000193061"/>
    </source>
</evidence>
<protein>
    <recommendedName>
        <fullName evidence="3">DUF3179 domain-containing protein</fullName>
    </recommendedName>
</protein>
<dbReference type="OrthoDB" id="9806357at2"/>
<organism evidence="1 2">
    <name type="scientific">Roseovarius albus</name>
    <dbReference type="NCBI Taxonomy" id="1247867"/>
    <lineage>
        <taxon>Bacteria</taxon>
        <taxon>Pseudomonadati</taxon>
        <taxon>Pseudomonadota</taxon>
        <taxon>Alphaproteobacteria</taxon>
        <taxon>Rhodobacterales</taxon>
        <taxon>Roseobacteraceae</taxon>
        <taxon>Roseovarius</taxon>
    </lineage>
</organism>
<dbReference type="RefSeq" id="WP_085807372.1">
    <property type="nucleotide sequence ID" value="NZ_FWFX01000015.1"/>
</dbReference>
<dbReference type="AlphaFoldDB" id="A0A1X7A364"/>
<evidence type="ECO:0008006" key="3">
    <source>
        <dbReference type="Google" id="ProtNLM"/>
    </source>
</evidence>
<dbReference type="InterPro" id="IPR021516">
    <property type="entry name" value="DUF3179"/>
</dbReference>
<gene>
    <name evidence="1" type="ORF">ROA7450_03711</name>
</gene>
<dbReference type="EMBL" id="FWFX01000015">
    <property type="protein sequence ID" value="SLN68873.1"/>
    <property type="molecule type" value="Genomic_DNA"/>
</dbReference>
<keyword evidence="2" id="KW-1185">Reference proteome</keyword>
<dbReference type="Pfam" id="PF11376">
    <property type="entry name" value="DUF3179"/>
    <property type="match status" value="1"/>
</dbReference>
<proteinExistence type="predicted"/>
<reference evidence="1 2" key="1">
    <citation type="submission" date="2017-03" db="EMBL/GenBank/DDBJ databases">
        <authorList>
            <person name="Afonso C.L."/>
            <person name="Miller P.J."/>
            <person name="Scott M.A."/>
            <person name="Spackman E."/>
            <person name="Goraichik I."/>
            <person name="Dimitrov K.M."/>
            <person name="Suarez D.L."/>
            <person name="Swayne D.E."/>
        </authorList>
    </citation>
    <scope>NUCLEOTIDE SEQUENCE [LARGE SCALE GENOMIC DNA]</scope>
    <source>
        <strain evidence="1 2">CECT 7450</strain>
    </source>
</reference>
<evidence type="ECO:0000313" key="1">
    <source>
        <dbReference type="EMBL" id="SLN68873.1"/>
    </source>
</evidence>
<dbReference type="Proteomes" id="UP000193061">
    <property type="component" value="Unassembled WGS sequence"/>
</dbReference>